<dbReference type="Proteomes" id="UP001151760">
    <property type="component" value="Unassembled WGS sequence"/>
</dbReference>
<organism evidence="1 2">
    <name type="scientific">Tanacetum coccineum</name>
    <dbReference type="NCBI Taxonomy" id="301880"/>
    <lineage>
        <taxon>Eukaryota</taxon>
        <taxon>Viridiplantae</taxon>
        <taxon>Streptophyta</taxon>
        <taxon>Embryophyta</taxon>
        <taxon>Tracheophyta</taxon>
        <taxon>Spermatophyta</taxon>
        <taxon>Magnoliopsida</taxon>
        <taxon>eudicotyledons</taxon>
        <taxon>Gunneridae</taxon>
        <taxon>Pentapetalae</taxon>
        <taxon>asterids</taxon>
        <taxon>campanulids</taxon>
        <taxon>Asterales</taxon>
        <taxon>Asteraceae</taxon>
        <taxon>Asteroideae</taxon>
        <taxon>Anthemideae</taxon>
        <taxon>Anthemidinae</taxon>
        <taxon>Tanacetum</taxon>
    </lineage>
</organism>
<comment type="caution">
    <text evidence="1">The sequence shown here is derived from an EMBL/GenBank/DDBJ whole genome shotgun (WGS) entry which is preliminary data.</text>
</comment>
<accession>A0ABQ5IXX0</accession>
<reference evidence="1" key="1">
    <citation type="journal article" date="2022" name="Int. J. Mol. Sci.">
        <title>Draft Genome of Tanacetum Coccineum: Genomic Comparison of Closely Related Tanacetum-Family Plants.</title>
        <authorList>
            <person name="Yamashiro T."/>
            <person name="Shiraishi A."/>
            <person name="Nakayama K."/>
            <person name="Satake H."/>
        </authorList>
    </citation>
    <scope>NUCLEOTIDE SEQUENCE</scope>
</reference>
<proteinExistence type="predicted"/>
<sequence>MHTRDGRQFLEFISVVITEEVAFVDLHILDYGSFSLSRLEVIWKRTEVLVCGTGAITDNNGPQELELDWSGNLRGWTVQYFVNKKVHLVFVTSGIGFTTEEVGIGVLDINSRSGS</sequence>
<gene>
    <name evidence="1" type="ORF">Tco_1121511</name>
</gene>
<dbReference type="EMBL" id="BQNB010021314">
    <property type="protein sequence ID" value="GJU05081.1"/>
    <property type="molecule type" value="Genomic_DNA"/>
</dbReference>
<protein>
    <submittedName>
        <fullName evidence="1">Uncharacterized protein</fullName>
    </submittedName>
</protein>
<reference evidence="1" key="2">
    <citation type="submission" date="2022-01" db="EMBL/GenBank/DDBJ databases">
        <authorList>
            <person name="Yamashiro T."/>
            <person name="Shiraishi A."/>
            <person name="Satake H."/>
            <person name="Nakayama K."/>
        </authorList>
    </citation>
    <scope>NUCLEOTIDE SEQUENCE</scope>
</reference>
<evidence type="ECO:0000313" key="2">
    <source>
        <dbReference type="Proteomes" id="UP001151760"/>
    </source>
</evidence>
<evidence type="ECO:0000313" key="1">
    <source>
        <dbReference type="EMBL" id="GJU05081.1"/>
    </source>
</evidence>
<name>A0ABQ5IXX0_9ASTR</name>
<keyword evidence="2" id="KW-1185">Reference proteome</keyword>